<dbReference type="PANTHER" id="PTHR13265:SF0">
    <property type="entry name" value="HPR1"/>
    <property type="match status" value="1"/>
</dbReference>
<reference evidence="3" key="1">
    <citation type="journal article" date="2015" name="PLoS Genet.">
        <title>The dynamic genome and transcriptome of the human fungal pathogen Blastomyces and close relative Emmonsia.</title>
        <authorList>
            <person name="Munoz J.F."/>
            <person name="Gauthier G.M."/>
            <person name="Desjardins C.A."/>
            <person name="Gallo J.E."/>
            <person name="Holder J."/>
            <person name="Sullivan T.D."/>
            <person name="Marty A.J."/>
            <person name="Carmen J.C."/>
            <person name="Chen Z."/>
            <person name="Ding L."/>
            <person name="Gujja S."/>
            <person name="Magrini V."/>
            <person name="Misas E."/>
            <person name="Mitreva M."/>
            <person name="Priest M."/>
            <person name="Saif S."/>
            <person name="Whiston E.A."/>
            <person name="Young S."/>
            <person name="Zeng Q."/>
            <person name="Goldman W.E."/>
            <person name="Mardis E.R."/>
            <person name="Taylor J.W."/>
            <person name="McEwen J.G."/>
            <person name="Clay O.K."/>
            <person name="Klein B.S."/>
            <person name="Cuomo C.A."/>
        </authorList>
    </citation>
    <scope>NUCLEOTIDE SEQUENCE [LARGE SCALE GENOMIC DNA]</scope>
    <source>
        <strain evidence="3">UAMH 3008</strain>
    </source>
</reference>
<feature type="region of interest" description="Disordered" evidence="1">
    <location>
        <begin position="600"/>
        <end position="655"/>
    </location>
</feature>
<gene>
    <name evidence="2" type="ORF">EMCG_02573</name>
</gene>
<evidence type="ECO:0000313" key="3">
    <source>
        <dbReference type="Proteomes" id="UP000034164"/>
    </source>
</evidence>
<proteinExistence type="predicted"/>
<name>A0A0G2HXQ3_9EURO</name>
<feature type="compositionally biased region" description="Polar residues" evidence="1">
    <location>
        <begin position="643"/>
        <end position="655"/>
    </location>
</feature>
<dbReference type="GO" id="GO:0000445">
    <property type="term" value="C:THO complex part of transcription export complex"/>
    <property type="evidence" value="ECO:0007669"/>
    <property type="project" value="TreeGrafter"/>
</dbReference>
<feature type="region of interest" description="Disordered" evidence="1">
    <location>
        <begin position="209"/>
        <end position="228"/>
    </location>
</feature>
<dbReference type="OrthoDB" id="10257415at2759"/>
<dbReference type="VEuPathDB" id="FungiDB:EMCG_02573"/>
<dbReference type="InterPro" id="IPR021861">
    <property type="entry name" value="THO_THOC1"/>
</dbReference>
<feature type="compositionally biased region" description="Polar residues" evidence="1">
    <location>
        <begin position="240"/>
        <end position="251"/>
    </location>
</feature>
<comment type="caution">
    <text evidence="2">The sequence shown here is derived from an EMBL/GenBank/DDBJ whole genome shotgun (WGS) entry which is preliminary data.</text>
</comment>
<dbReference type="GO" id="GO:0006406">
    <property type="term" value="P:mRNA export from nucleus"/>
    <property type="evidence" value="ECO:0007669"/>
    <property type="project" value="TreeGrafter"/>
</dbReference>
<dbReference type="AlphaFoldDB" id="A0A0G2HXQ3"/>
<dbReference type="Pfam" id="PF11957">
    <property type="entry name" value="efThoc1"/>
    <property type="match status" value="1"/>
</dbReference>
<feature type="region of interest" description="Disordered" evidence="1">
    <location>
        <begin position="233"/>
        <end position="283"/>
    </location>
</feature>
<organism evidence="2 3">
    <name type="scientific">[Emmonsia] crescens</name>
    <dbReference type="NCBI Taxonomy" id="73230"/>
    <lineage>
        <taxon>Eukaryota</taxon>
        <taxon>Fungi</taxon>
        <taxon>Dikarya</taxon>
        <taxon>Ascomycota</taxon>
        <taxon>Pezizomycotina</taxon>
        <taxon>Eurotiomycetes</taxon>
        <taxon>Eurotiomycetidae</taxon>
        <taxon>Onygenales</taxon>
        <taxon>Ajellomycetaceae</taxon>
        <taxon>Emergomyces</taxon>
    </lineage>
</organism>
<evidence type="ECO:0000256" key="1">
    <source>
        <dbReference type="SAM" id="MobiDB-lite"/>
    </source>
</evidence>
<evidence type="ECO:0008006" key="4">
    <source>
        <dbReference type="Google" id="ProtNLM"/>
    </source>
</evidence>
<accession>A0A0G2HXQ3</accession>
<dbReference type="EMBL" id="LCZI01001006">
    <property type="protein sequence ID" value="KKZ63072.1"/>
    <property type="molecule type" value="Genomic_DNA"/>
</dbReference>
<dbReference type="Proteomes" id="UP000034164">
    <property type="component" value="Unassembled WGS sequence"/>
</dbReference>
<protein>
    <recommendedName>
        <fullName evidence="4">Nuclear matrix protein</fullName>
    </recommendedName>
</protein>
<evidence type="ECO:0000313" key="2">
    <source>
        <dbReference type="EMBL" id="KKZ63072.1"/>
    </source>
</evidence>
<feature type="compositionally biased region" description="Basic and acidic residues" evidence="1">
    <location>
        <begin position="626"/>
        <end position="642"/>
    </location>
</feature>
<feature type="region of interest" description="Disordered" evidence="1">
    <location>
        <begin position="335"/>
        <end position="355"/>
    </location>
</feature>
<sequence length="655" mass="74027">MAGEDIAAVRVYRQLVQGLLDKAAEIKKDCSIEPPLNDADLGDAIHCIQQDQESGLLKEQSQQAQYAVVETAFREKFYDLLATTSIDEPSFIQIWNLLDIISIFSDNEKCEPGLLFWLIEELLDSQTIDGCRKVFDYLESRRERNTAKHFKQKSLIILRSCNELLRRLSRAEDTVFCGRVFIFLFQSFPLGDRSSVNLRGEFHTENVTTFDELPKTQEGSETSMDLDAPEKEITTDAKTESAQVTEQQPNGQAVHGAADEGQQGSKPATKKSHEPEPSSAPSMDDLYPIFWRLQTNFSSPTTLFDPANFAAFKAGLEASLSTFQKVNTDMEVRMTKGSEEARRGPKRRRIGDGTEMTNSFNPKYLTSRDLFELEVNDVAFRRHILVQSLILLDFVLSLTPKAKAKLADSTNKSVLYNYVLNDEDAKWALQMKTSIATYLQQGSEGKFYYRMVDTVLTRDKNWVRWKAEACPPIERTPVSIRDYLDTQTSAIKVSTSKRLRSAPLGSLDLSFLMEDKNINSVDRLKHPDRFTTPALDSYMRGIADDEFNIDMTQSREEKDEAIKAKASKTWRTLRLSSRSKLALFDKIEDGNNLKVLFEAPPMQEDTPTAANKQKATMENGVNDQEGSSRKTDVKMEEAKENQRPVSSNGPAPQQG</sequence>
<dbReference type="PANTHER" id="PTHR13265">
    <property type="entry name" value="THO COMPLEX SUBUNIT 1"/>
    <property type="match status" value="1"/>
</dbReference>
<feature type="compositionally biased region" description="Polar residues" evidence="1">
    <location>
        <begin position="605"/>
        <end position="625"/>
    </location>
</feature>